<gene>
    <name evidence="4" type="ORF">D3Z39_15385</name>
</gene>
<dbReference type="PANTHER" id="PTHR37293:SF5">
    <property type="entry name" value="DNA REPLICATION PROTEIN"/>
    <property type="match status" value="1"/>
</dbReference>
<reference evidence="4 5" key="1">
    <citation type="submission" date="2018-08" db="EMBL/GenBank/DDBJ databases">
        <title>Murine metabolic-syndrome-specific gut microbial biobank.</title>
        <authorList>
            <person name="Liu C."/>
        </authorList>
    </citation>
    <scope>NUCLEOTIDE SEQUENCE [LARGE SCALE GENOMIC DNA]</scope>
    <source>
        <strain evidence="4 5">X69</strain>
    </source>
</reference>
<feature type="domain" description="DnaB/C C-terminal" evidence="3">
    <location>
        <begin position="260"/>
        <end position="323"/>
    </location>
</feature>
<evidence type="ECO:0000313" key="5">
    <source>
        <dbReference type="Proteomes" id="UP000446348"/>
    </source>
</evidence>
<protein>
    <submittedName>
        <fullName evidence="4">DnaD domain protein</fullName>
    </submittedName>
</protein>
<evidence type="ECO:0000256" key="1">
    <source>
        <dbReference type="ARBA" id="ARBA00093462"/>
    </source>
</evidence>
<comment type="similarity">
    <text evidence="1">Belongs to the DnaB/DnaD family.</text>
</comment>
<evidence type="ECO:0000313" key="4">
    <source>
        <dbReference type="EMBL" id="NBI80218.1"/>
    </source>
</evidence>
<dbReference type="InterPro" id="IPR034829">
    <property type="entry name" value="DnaD-like_sf"/>
</dbReference>
<organism evidence="4 5">
    <name type="scientific">Anaerotruncus colihominis</name>
    <dbReference type="NCBI Taxonomy" id="169435"/>
    <lineage>
        <taxon>Bacteria</taxon>
        <taxon>Bacillati</taxon>
        <taxon>Bacillota</taxon>
        <taxon>Clostridia</taxon>
        <taxon>Eubacteriales</taxon>
        <taxon>Oscillospiraceae</taxon>
        <taxon>Anaerotruncus</taxon>
    </lineage>
</organism>
<feature type="coiled-coil region" evidence="2">
    <location>
        <begin position="225"/>
        <end position="252"/>
    </location>
</feature>
<comment type="caution">
    <text evidence="4">The sequence shown here is derived from an EMBL/GenBank/DDBJ whole genome shotgun (WGS) entry which is preliminary data.</text>
</comment>
<accession>A0A845RMU5</accession>
<dbReference type="NCBIfam" id="TIGR01446">
    <property type="entry name" value="DnaD_dom"/>
    <property type="match status" value="1"/>
</dbReference>
<evidence type="ECO:0000259" key="3">
    <source>
        <dbReference type="Pfam" id="PF07261"/>
    </source>
</evidence>
<sequence>MADAADPMADIICSGGSMSYTIGSGIWSSVFAVPATVVDEHIKMCSPLSLKILLLMLRHPEHPADIQWLSSRLCISAPDIADALNYWVGAGIVQLSDSPAVEQAAALPVQTEVPSSAPNAAGPALSVQTQAGENGQRIVTIAARPKIARDDVSEMAKNDDSIAQLLTLSQEILGAPLTPVESEILTALHSYYGLATDSVLMLLQYCVSTGHKSMHYVEKTAAAWLEKGISNYDQIEQEILRLTRNNEQEKKVIQAFGIYNRGLTSKERTYIEQWFSLGIDEKLIALACERTLENTGKVSFAYADKVLAAWKSKGISTVREAADDSAAAKRTAPQNRSAQTGRDSSIDMDKIRAMLHRQLDD</sequence>
<dbReference type="Gene3D" id="1.10.10.630">
    <property type="entry name" value="DnaD domain-like"/>
    <property type="match status" value="2"/>
</dbReference>
<dbReference type="Pfam" id="PF07261">
    <property type="entry name" value="DnaB_2"/>
    <property type="match status" value="2"/>
</dbReference>
<dbReference type="InterPro" id="IPR053162">
    <property type="entry name" value="DnaD"/>
</dbReference>
<dbReference type="Proteomes" id="UP000446348">
    <property type="component" value="Unassembled WGS sequence"/>
</dbReference>
<feature type="domain" description="DnaB/C C-terminal" evidence="3">
    <location>
        <begin position="170"/>
        <end position="238"/>
    </location>
</feature>
<dbReference type="PANTHER" id="PTHR37293">
    <property type="entry name" value="PHAGE REPLICATION PROTEIN-RELATED"/>
    <property type="match status" value="1"/>
</dbReference>
<proteinExistence type="inferred from homology"/>
<dbReference type="SUPFAM" id="SSF158499">
    <property type="entry name" value="DnaD domain-like"/>
    <property type="match status" value="2"/>
</dbReference>
<keyword evidence="2" id="KW-0175">Coiled coil</keyword>
<name>A0A845RMU5_9FIRM</name>
<evidence type="ECO:0000256" key="2">
    <source>
        <dbReference type="SAM" id="Coils"/>
    </source>
</evidence>
<dbReference type="EMBL" id="QXWZ01000038">
    <property type="protein sequence ID" value="NBI80218.1"/>
    <property type="molecule type" value="Genomic_DNA"/>
</dbReference>
<dbReference type="InterPro" id="IPR006343">
    <property type="entry name" value="DnaB/C_C"/>
</dbReference>
<dbReference type="AlphaFoldDB" id="A0A845RMU5"/>